<evidence type="ECO:0000256" key="6">
    <source>
        <dbReference type="PROSITE-ProRule" id="PRU01240"/>
    </source>
</evidence>
<dbReference type="InterPro" id="IPR023828">
    <property type="entry name" value="Peptidase_S8_Ser-AS"/>
</dbReference>
<dbReference type="OrthoDB" id="19448at2759"/>
<dbReference type="Pfam" id="PF00082">
    <property type="entry name" value="Peptidase_S8"/>
    <property type="match status" value="1"/>
</dbReference>
<evidence type="ECO:0000256" key="4">
    <source>
        <dbReference type="ARBA" id="ARBA00022825"/>
    </source>
</evidence>
<feature type="active site" description="Charge relay system" evidence="5 6">
    <location>
        <position position="353"/>
    </location>
</feature>
<dbReference type="InterPro" id="IPR000209">
    <property type="entry name" value="Peptidase_S8/S53_dom"/>
</dbReference>
<gene>
    <name evidence="9" type="ORF">DICPUDRAFT_152099</name>
</gene>
<evidence type="ECO:0000256" key="3">
    <source>
        <dbReference type="ARBA" id="ARBA00022801"/>
    </source>
</evidence>
<dbReference type="InterPro" id="IPR015500">
    <property type="entry name" value="Peptidase_S8_subtilisin-rel"/>
</dbReference>
<accession>F0ZKH3</accession>
<dbReference type="Proteomes" id="UP000001064">
    <property type="component" value="Unassembled WGS sequence"/>
</dbReference>
<evidence type="ECO:0000256" key="1">
    <source>
        <dbReference type="ARBA" id="ARBA00011073"/>
    </source>
</evidence>
<dbReference type="eggNOG" id="KOG4266">
    <property type="taxonomic scope" value="Eukaryota"/>
</dbReference>
<feature type="chain" id="PRO_5003262538" description="Peptidase S8/S53 domain-containing protein" evidence="7">
    <location>
        <begin position="30"/>
        <end position="697"/>
    </location>
</feature>
<dbReference type="PROSITE" id="PS00138">
    <property type="entry name" value="SUBTILASE_SER"/>
    <property type="match status" value="1"/>
</dbReference>
<dbReference type="GO" id="GO:0006508">
    <property type="term" value="P:proteolysis"/>
    <property type="evidence" value="ECO:0007669"/>
    <property type="project" value="UniProtKB-KW"/>
</dbReference>
<dbReference type="InParanoid" id="F0ZKH3"/>
<feature type="active site" description="Charge relay system" evidence="5 6">
    <location>
        <position position="315"/>
    </location>
</feature>
<dbReference type="KEGG" id="dpp:DICPUDRAFT_152099"/>
<dbReference type="InterPro" id="IPR050131">
    <property type="entry name" value="Peptidase_S8_subtilisin-like"/>
</dbReference>
<evidence type="ECO:0000313" key="9">
    <source>
        <dbReference type="EMBL" id="EGC35554.1"/>
    </source>
</evidence>
<dbReference type="FunFam" id="3.40.50.200:FF:000030">
    <property type="entry name" value="Uncharacterized protein"/>
    <property type="match status" value="1"/>
</dbReference>
<dbReference type="PROSITE" id="PS51892">
    <property type="entry name" value="SUBTILASE"/>
    <property type="match status" value="1"/>
</dbReference>
<dbReference type="PRINTS" id="PR00723">
    <property type="entry name" value="SUBTILISIN"/>
</dbReference>
<evidence type="ECO:0000313" key="10">
    <source>
        <dbReference type="Proteomes" id="UP000001064"/>
    </source>
</evidence>
<keyword evidence="3 6" id="KW-0378">Hydrolase</keyword>
<keyword evidence="7" id="KW-0732">Signal</keyword>
<dbReference type="GO" id="GO:0004252">
    <property type="term" value="F:serine-type endopeptidase activity"/>
    <property type="evidence" value="ECO:0000318"/>
    <property type="project" value="GO_Central"/>
</dbReference>
<name>F0ZKH3_DICPU</name>
<dbReference type="VEuPathDB" id="AmoebaDB:DICPUDRAFT_152099"/>
<organism evidence="9 10">
    <name type="scientific">Dictyostelium purpureum</name>
    <name type="common">Slime mold</name>
    <dbReference type="NCBI Taxonomy" id="5786"/>
    <lineage>
        <taxon>Eukaryota</taxon>
        <taxon>Amoebozoa</taxon>
        <taxon>Evosea</taxon>
        <taxon>Eumycetozoa</taxon>
        <taxon>Dictyostelia</taxon>
        <taxon>Dictyosteliales</taxon>
        <taxon>Dictyosteliaceae</taxon>
        <taxon>Dictyostelium</taxon>
    </lineage>
</organism>
<dbReference type="STRING" id="5786.F0ZKH3"/>
<dbReference type="FunCoup" id="F0ZKH3">
    <property type="interactions" value="32"/>
</dbReference>
<comment type="similarity">
    <text evidence="1 6">Belongs to the peptidase S8 family.</text>
</comment>
<dbReference type="InterPro" id="IPR036852">
    <property type="entry name" value="Peptidase_S8/S53_dom_sf"/>
</dbReference>
<feature type="signal peptide" evidence="7">
    <location>
        <begin position="1"/>
        <end position="29"/>
    </location>
</feature>
<feature type="active site" description="Charge relay system" evidence="5 6">
    <location>
        <position position="523"/>
    </location>
</feature>
<dbReference type="SUPFAM" id="SSF52743">
    <property type="entry name" value="Subtilisin-like"/>
    <property type="match status" value="1"/>
</dbReference>
<keyword evidence="2 6" id="KW-0645">Protease</keyword>
<evidence type="ECO:0000259" key="8">
    <source>
        <dbReference type="Pfam" id="PF00082"/>
    </source>
</evidence>
<dbReference type="EMBL" id="GL871056">
    <property type="protein sequence ID" value="EGC35554.1"/>
    <property type="molecule type" value="Genomic_DNA"/>
</dbReference>
<feature type="domain" description="Peptidase S8/S53" evidence="8">
    <location>
        <begin position="306"/>
        <end position="569"/>
    </location>
</feature>
<keyword evidence="10" id="KW-1185">Reference proteome</keyword>
<dbReference type="Gene3D" id="3.40.50.200">
    <property type="entry name" value="Peptidase S8/S53 domain"/>
    <property type="match status" value="1"/>
</dbReference>
<dbReference type="PANTHER" id="PTHR43806">
    <property type="entry name" value="PEPTIDASE S8"/>
    <property type="match status" value="1"/>
</dbReference>
<evidence type="ECO:0000256" key="7">
    <source>
        <dbReference type="SAM" id="SignalP"/>
    </source>
</evidence>
<dbReference type="GeneID" id="10501255"/>
<evidence type="ECO:0000256" key="2">
    <source>
        <dbReference type="ARBA" id="ARBA00022670"/>
    </source>
</evidence>
<dbReference type="PANTHER" id="PTHR43806:SF63">
    <property type="entry name" value="PEPTIDASE S8_S53 DOMAIN-CONTAINING PROTEIN"/>
    <property type="match status" value="1"/>
</dbReference>
<keyword evidence="4 6" id="KW-0720">Serine protease</keyword>
<reference evidence="10" key="1">
    <citation type="journal article" date="2011" name="Genome Biol.">
        <title>Comparative genomics of the social amoebae Dictyostelium discoideum and Dictyostelium purpureum.</title>
        <authorList>
            <consortium name="US DOE Joint Genome Institute (JGI-PGF)"/>
            <person name="Sucgang R."/>
            <person name="Kuo A."/>
            <person name="Tian X."/>
            <person name="Salerno W."/>
            <person name="Parikh A."/>
            <person name="Feasley C.L."/>
            <person name="Dalin E."/>
            <person name="Tu H."/>
            <person name="Huang E."/>
            <person name="Barry K."/>
            <person name="Lindquist E."/>
            <person name="Shapiro H."/>
            <person name="Bruce D."/>
            <person name="Schmutz J."/>
            <person name="Salamov A."/>
            <person name="Fey P."/>
            <person name="Gaudet P."/>
            <person name="Anjard C."/>
            <person name="Babu M.M."/>
            <person name="Basu S."/>
            <person name="Bushmanova Y."/>
            <person name="van der Wel H."/>
            <person name="Katoh-Kurasawa M."/>
            <person name="Dinh C."/>
            <person name="Coutinho P.M."/>
            <person name="Saito T."/>
            <person name="Elias M."/>
            <person name="Schaap P."/>
            <person name="Kay R.R."/>
            <person name="Henrissat B."/>
            <person name="Eichinger L."/>
            <person name="Rivero F."/>
            <person name="Putnam N.H."/>
            <person name="West C.M."/>
            <person name="Loomis W.F."/>
            <person name="Chisholm R.L."/>
            <person name="Shaulsky G."/>
            <person name="Strassmann J.E."/>
            <person name="Queller D.C."/>
            <person name="Kuspa A."/>
            <person name="Grigoriev I.V."/>
        </authorList>
    </citation>
    <scope>NUCLEOTIDE SEQUENCE [LARGE SCALE GENOMIC DNA]</scope>
    <source>
        <strain evidence="10">QSDP1</strain>
    </source>
</reference>
<proteinExistence type="inferred from homology"/>
<sequence length="697" mass="77743">MNNFFHFKKTKLLFLIVLILFLNNNVVYSNPESANTLNNVVNNIDYNQEAPQINNNNNNNNIDNKRNSIEYIINHYKNKYEGLLNKVLDKNGVVFDNNGNNLNFYKNNHINLWVYFKNKDIENKNPSDLLNYINDKSKQRRSLRGYNLNNNLNSNKQDQNQQKEKSLYNELDYPINENYVNNILNSIGNSTLATIKHRFSSNWLNAASFNIRINEEKVLEHASDCPQKLKETLTNILKLDYVDRIEIVNNFNQPNKRVIDSIQAEDASELIDYGENTIVNGVDYGKSFYQLNQIKIVDAHKLGYKGKGVTIMIADTGFMKSHEALKNIKIKKERDFIENDDNTEGSDLAQESHGTFVLSQIGSNIPGKIMGAAPEAEFLLAKTEIVATETSVEEDYLIKAIEWGESEGADVVSISLSYSSYYEYWERDGSSPLSKAIDIASTKGIVVVIASGNDGEKGIGPPGDSNLAVTVGAVDNFGDVAIFSSAGPTSDGRLKPEVVARGVLCYGASDQSVDTYKYQSGTSHSAPLVAGSVALLLEAHPTWNPKQIKEALIKTSSQFKAPDNYKGFGIINIVDAINSNPSGSSLKNNDKSKDSQSCDENCDGICISNQCLCSHKSQFSSNICSKKIRCGYMCRYNNGKCSEYDCFRCVDPNESEKSNGRTKCDNNDQETQVLGNSSPILKFNSLILILILIKLLL</sequence>
<evidence type="ECO:0000256" key="5">
    <source>
        <dbReference type="PIRSR" id="PIRSR615500-1"/>
    </source>
</evidence>
<protein>
    <recommendedName>
        <fullName evidence="8">Peptidase S8/S53 domain-containing protein</fullName>
    </recommendedName>
</protein>
<dbReference type="RefSeq" id="XP_003287925.1">
    <property type="nucleotide sequence ID" value="XM_003287877.1"/>
</dbReference>
<dbReference type="OMA" id="AMEWMDS"/>
<dbReference type="AlphaFoldDB" id="F0ZKH3"/>